<dbReference type="EMBL" id="BOOU01000062">
    <property type="protein sequence ID" value="GII79735.1"/>
    <property type="molecule type" value="Genomic_DNA"/>
</dbReference>
<comment type="caution">
    <text evidence="2">The sequence shown here is derived from an EMBL/GenBank/DDBJ whole genome shotgun (WGS) entry which is preliminary data.</text>
</comment>
<accession>A0A919R7N5</accession>
<feature type="transmembrane region" description="Helical" evidence="1">
    <location>
        <begin position="44"/>
        <end position="61"/>
    </location>
</feature>
<gene>
    <name evidence="2" type="ORF">Sru01_47170</name>
</gene>
<evidence type="ECO:0000256" key="1">
    <source>
        <dbReference type="SAM" id="Phobius"/>
    </source>
</evidence>
<evidence type="ECO:0000313" key="2">
    <source>
        <dbReference type="EMBL" id="GII79735.1"/>
    </source>
</evidence>
<keyword evidence="1" id="KW-0472">Membrane</keyword>
<feature type="transmembrane region" description="Helical" evidence="1">
    <location>
        <begin position="21"/>
        <end position="38"/>
    </location>
</feature>
<keyword evidence="1" id="KW-1133">Transmembrane helix</keyword>
<name>A0A919R7N5_9ACTN</name>
<dbReference type="AlphaFoldDB" id="A0A919R7N5"/>
<dbReference type="Proteomes" id="UP000655287">
    <property type="component" value="Unassembled WGS sequence"/>
</dbReference>
<keyword evidence="1" id="KW-0812">Transmembrane</keyword>
<organism evidence="2 3">
    <name type="scientific">Sphaerisporangium rufum</name>
    <dbReference type="NCBI Taxonomy" id="1381558"/>
    <lineage>
        <taxon>Bacteria</taxon>
        <taxon>Bacillati</taxon>
        <taxon>Actinomycetota</taxon>
        <taxon>Actinomycetes</taxon>
        <taxon>Streptosporangiales</taxon>
        <taxon>Streptosporangiaceae</taxon>
        <taxon>Sphaerisporangium</taxon>
    </lineage>
</organism>
<keyword evidence="3" id="KW-1185">Reference proteome</keyword>
<sequence length="68" mass="7184">MALLPSPGPGRGPAFAGLWQAYAVTAVTFFGLTIVAAALDLRGAATICMLLCGAFTVRFALHYANRRR</sequence>
<proteinExistence type="predicted"/>
<reference evidence="2" key="1">
    <citation type="submission" date="2021-01" db="EMBL/GenBank/DDBJ databases">
        <title>Whole genome shotgun sequence of Sphaerisporangium rufum NBRC 109079.</title>
        <authorList>
            <person name="Komaki H."/>
            <person name="Tamura T."/>
        </authorList>
    </citation>
    <scope>NUCLEOTIDE SEQUENCE</scope>
    <source>
        <strain evidence="2">NBRC 109079</strain>
    </source>
</reference>
<protein>
    <submittedName>
        <fullName evidence="2">Uncharacterized protein</fullName>
    </submittedName>
</protein>
<evidence type="ECO:0000313" key="3">
    <source>
        <dbReference type="Proteomes" id="UP000655287"/>
    </source>
</evidence>